<organism evidence="1 2">
    <name type="scientific">Zestosphaera tikiterensis</name>
    <dbReference type="NCBI Taxonomy" id="1973259"/>
    <lineage>
        <taxon>Archaea</taxon>
        <taxon>Thermoproteota</taxon>
        <taxon>Thermoprotei</taxon>
        <taxon>Desulfurococcales</taxon>
        <taxon>Desulfurococcaceae</taxon>
        <taxon>Zestosphaera</taxon>
    </lineage>
</organism>
<evidence type="ECO:0000313" key="1">
    <source>
        <dbReference type="EMBL" id="PUA32183.1"/>
    </source>
</evidence>
<proteinExistence type="predicted"/>
<dbReference type="EMBL" id="NBVN01000004">
    <property type="protein sequence ID" value="PUA32183.1"/>
    <property type="molecule type" value="Genomic_DNA"/>
</dbReference>
<comment type="caution">
    <text evidence="1">The sequence shown here is derived from an EMBL/GenBank/DDBJ whole genome shotgun (WGS) entry which is preliminary data.</text>
</comment>
<name>A0A2R7Y3Y5_9CREN</name>
<reference evidence="1" key="1">
    <citation type="submission" date="2017-04" db="EMBL/GenBank/DDBJ databases">
        <authorList>
            <person name="Afonso C.L."/>
            <person name="Miller P.J."/>
            <person name="Scott M.A."/>
            <person name="Spackman E."/>
            <person name="Goraichik I."/>
            <person name="Dimitrov K.M."/>
            <person name="Suarez D.L."/>
            <person name="Swayne D.E."/>
        </authorList>
    </citation>
    <scope>NUCLEOTIDE SEQUENCE</scope>
    <source>
        <strain evidence="1">NZ3</strain>
    </source>
</reference>
<accession>A0A2R7Y3Y5</accession>
<gene>
    <name evidence="1" type="ORF">B7O98_05790</name>
</gene>
<dbReference type="Proteomes" id="UP000244093">
    <property type="component" value="Unassembled WGS sequence"/>
</dbReference>
<evidence type="ECO:0000313" key="2">
    <source>
        <dbReference type="Proteomes" id="UP000244093"/>
    </source>
</evidence>
<dbReference type="AlphaFoldDB" id="A0A2R7Y3Y5"/>
<reference evidence="1" key="2">
    <citation type="journal article" date="2018" name="Syst. Appl. Microbiol.">
        <title>A new symbiotic nanoarchaeote (Candidatus Nanoclepta minutus) and its host (Zestosphaera tikiterensis gen. nov., sp. nov.) from a New Zealand hot spring.</title>
        <authorList>
            <person name="St John E."/>
            <person name="Liu Y."/>
            <person name="Podar M."/>
            <person name="Stott M.B."/>
            <person name="Meneghin J."/>
            <person name="Chen Z."/>
            <person name="Lagutin K."/>
            <person name="Mitchell K."/>
            <person name="Reysenbach A.L."/>
        </authorList>
    </citation>
    <scope>NUCLEOTIDE SEQUENCE [LARGE SCALE GENOMIC DNA]</scope>
    <source>
        <strain evidence="1">NZ3</strain>
    </source>
</reference>
<protein>
    <submittedName>
        <fullName evidence="1">Uncharacterized protein</fullName>
    </submittedName>
</protein>
<sequence length="110" mass="12364">MLRCHLKDSHALKPKGIGNVLECLPLATIRVEDLTQLSSIIGEAVHHVEGFWGEALTYSFSENEPIGTDYIIYTYRVFRSSDKSYLGSCRVVTHKNFVKSVICTISSSQR</sequence>